<keyword evidence="5" id="KW-1185">Reference proteome</keyword>
<keyword evidence="2" id="KW-0472">Membrane</keyword>
<feature type="region of interest" description="Disordered" evidence="1">
    <location>
        <begin position="35"/>
        <end position="56"/>
    </location>
</feature>
<evidence type="ECO:0000313" key="3">
    <source>
        <dbReference type="EMBL" id="KGI78241.1"/>
    </source>
</evidence>
<dbReference type="Proteomes" id="UP000029708">
    <property type="component" value="Unassembled WGS sequence"/>
</dbReference>
<keyword evidence="2" id="KW-1133">Transmembrane helix</keyword>
<comment type="caution">
    <text evidence="3">The sequence shown here is derived from an EMBL/GenBank/DDBJ whole genome shotgun (WGS) entry which is preliminary data.</text>
</comment>
<sequence>MKALDGVIAVVGVAALALAGLTVYRAREASRVEPPMPMPSIHAPPPSASDFPSCSSTTDDMQRWRCEVDVARRQHRIRCYGQRLYYVTHDASGTTVYRPWPAALQCWNDNAASSTE</sequence>
<reference evidence="4 6" key="2">
    <citation type="submission" date="2020-08" db="EMBL/GenBank/DDBJ databases">
        <title>Genomic Encyclopedia of Type Strains, Phase IV (KMG-IV): sequencing the most valuable type-strain genomes for metagenomic binning, comparative biology and taxonomic classification.</title>
        <authorList>
            <person name="Goeker M."/>
        </authorList>
    </citation>
    <scope>NUCLEOTIDE SEQUENCE [LARGE SCALE GENOMIC DNA]</scope>
    <source>
        <strain evidence="4 6">DSM 107085</strain>
    </source>
</reference>
<evidence type="ECO:0000313" key="5">
    <source>
        <dbReference type="Proteomes" id="UP000029708"/>
    </source>
</evidence>
<accession>A0A099CX26</accession>
<dbReference type="EMBL" id="JROI01000010">
    <property type="protein sequence ID" value="KGI78241.1"/>
    <property type="molecule type" value="Genomic_DNA"/>
</dbReference>
<dbReference type="Proteomes" id="UP000560000">
    <property type="component" value="Unassembled WGS sequence"/>
</dbReference>
<dbReference type="RefSeq" id="WP_043100860.1">
    <property type="nucleotide sequence ID" value="NZ_JACHET010000001.1"/>
</dbReference>
<gene>
    <name evidence="4" type="ORF">HNQ86_000636</name>
    <name evidence="3" type="ORF">LF63_0107900</name>
</gene>
<dbReference type="AlphaFoldDB" id="A0A099CX26"/>
<evidence type="ECO:0000313" key="6">
    <source>
        <dbReference type="Proteomes" id="UP000560000"/>
    </source>
</evidence>
<feature type="transmembrane region" description="Helical" evidence="2">
    <location>
        <begin position="6"/>
        <end position="24"/>
    </location>
</feature>
<protein>
    <submittedName>
        <fullName evidence="3">Uncharacterized protein</fullName>
    </submittedName>
</protein>
<organism evidence="3 5">
    <name type="scientific">Oleiagrimonas soli</name>
    <dbReference type="NCBI Taxonomy" id="1543381"/>
    <lineage>
        <taxon>Bacteria</taxon>
        <taxon>Pseudomonadati</taxon>
        <taxon>Pseudomonadota</taxon>
        <taxon>Gammaproteobacteria</taxon>
        <taxon>Lysobacterales</taxon>
        <taxon>Rhodanobacteraceae</taxon>
        <taxon>Oleiagrimonas</taxon>
    </lineage>
</organism>
<evidence type="ECO:0000313" key="4">
    <source>
        <dbReference type="EMBL" id="MBB6183291.1"/>
    </source>
</evidence>
<dbReference type="OrthoDB" id="9881065at2"/>
<reference evidence="3 5" key="1">
    <citation type="submission" date="2014-09" db="EMBL/GenBank/DDBJ databases">
        <title>Xanthomonadaceae 3.5X direct submission.</title>
        <authorList>
            <person name="Fang T."/>
            <person name="Wang H."/>
        </authorList>
    </citation>
    <scope>NUCLEOTIDE SEQUENCE [LARGE SCALE GENOMIC DNA]</scope>
    <source>
        <strain evidence="3 5">3.5X</strain>
    </source>
</reference>
<dbReference type="HOGENOM" id="CLU_2094355_0_0_6"/>
<dbReference type="EMBL" id="JACHET010000001">
    <property type="protein sequence ID" value="MBB6183291.1"/>
    <property type="molecule type" value="Genomic_DNA"/>
</dbReference>
<evidence type="ECO:0000256" key="1">
    <source>
        <dbReference type="SAM" id="MobiDB-lite"/>
    </source>
</evidence>
<evidence type="ECO:0000256" key="2">
    <source>
        <dbReference type="SAM" id="Phobius"/>
    </source>
</evidence>
<feature type="compositionally biased region" description="Pro residues" evidence="1">
    <location>
        <begin position="35"/>
        <end position="47"/>
    </location>
</feature>
<proteinExistence type="predicted"/>
<name>A0A099CX26_9GAMM</name>
<keyword evidence="2" id="KW-0812">Transmembrane</keyword>